<dbReference type="EMBL" id="AZHW01000497">
    <property type="protein sequence ID" value="ETW98962.1"/>
    <property type="molecule type" value="Genomic_DNA"/>
</dbReference>
<sequence length="220" mass="24566">MSVSDWRRQPSWIAFRIRKGAPTLSREILPFPVVRAGDNIALVSTSRPSLRAEVAGVKQVIEQNYGVNVIYLDDTHTTFPPHERAELLLQHVFNDELKLIWALRGGEGSADLIPYLDAKREHIEQVQPKMLVGLSDFTPILLYFAQQFGWPVVHGMGAVSLVTDHWDETTHQLTQQFLMSPVREQSIDDFVPLNAVAEGEGEVVAEACAANLSLANISRV</sequence>
<dbReference type="InterPro" id="IPR027478">
    <property type="entry name" value="LdcA_N"/>
</dbReference>
<dbReference type="SUPFAM" id="SSF52317">
    <property type="entry name" value="Class I glutamine amidotransferase-like"/>
    <property type="match status" value="1"/>
</dbReference>
<evidence type="ECO:0000313" key="2">
    <source>
        <dbReference type="EMBL" id="ETW98962.1"/>
    </source>
</evidence>
<dbReference type="InterPro" id="IPR040449">
    <property type="entry name" value="Peptidase_S66_N"/>
</dbReference>
<dbReference type="HOGENOM" id="CLU_1254046_0_0_7"/>
<dbReference type="PANTHER" id="PTHR30237">
    <property type="entry name" value="MURAMOYLTETRAPEPTIDE CARBOXYPEPTIDASE"/>
    <property type="match status" value="1"/>
</dbReference>
<name>W4LLV3_ENTF1</name>
<dbReference type="Pfam" id="PF02016">
    <property type="entry name" value="Peptidase_S66"/>
    <property type="match status" value="1"/>
</dbReference>
<accession>W4LLV3</accession>
<organism evidence="2 3">
    <name type="scientific">Entotheonella factor</name>
    <dbReference type="NCBI Taxonomy" id="1429438"/>
    <lineage>
        <taxon>Bacteria</taxon>
        <taxon>Pseudomonadati</taxon>
        <taxon>Nitrospinota/Tectimicrobiota group</taxon>
        <taxon>Candidatus Tectimicrobiota</taxon>
        <taxon>Candidatus Entotheonellia</taxon>
        <taxon>Candidatus Entotheonellales</taxon>
        <taxon>Candidatus Entotheonellaceae</taxon>
        <taxon>Candidatus Entotheonella</taxon>
    </lineage>
</organism>
<dbReference type="InterPro" id="IPR029062">
    <property type="entry name" value="Class_I_gatase-like"/>
</dbReference>
<dbReference type="Gene3D" id="3.40.50.10740">
    <property type="entry name" value="Class I glutamine amidotransferase-like"/>
    <property type="match status" value="1"/>
</dbReference>
<keyword evidence="3" id="KW-1185">Reference proteome</keyword>
<evidence type="ECO:0000313" key="3">
    <source>
        <dbReference type="Proteomes" id="UP000019141"/>
    </source>
</evidence>
<dbReference type="AlphaFoldDB" id="W4LLV3"/>
<comment type="caution">
    <text evidence="2">The sequence shown here is derived from an EMBL/GenBank/DDBJ whole genome shotgun (WGS) entry which is preliminary data.</text>
</comment>
<dbReference type="Proteomes" id="UP000019141">
    <property type="component" value="Unassembled WGS sequence"/>
</dbReference>
<proteinExistence type="predicted"/>
<evidence type="ECO:0000259" key="1">
    <source>
        <dbReference type="Pfam" id="PF02016"/>
    </source>
</evidence>
<gene>
    <name evidence="2" type="ORF">ETSY1_16795</name>
</gene>
<dbReference type="InterPro" id="IPR003507">
    <property type="entry name" value="S66_fam"/>
</dbReference>
<protein>
    <recommendedName>
        <fullName evidence="1">LD-carboxypeptidase N-terminal domain-containing protein</fullName>
    </recommendedName>
</protein>
<reference evidence="2 3" key="1">
    <citation type="journal article" date="2014" name="Nature">
        <title>An environmental bacterial taxon with a large and distinct metabolic repertoire.</title>
        <authorList>
            <person name="Wilson M.C."/>
            <person name="Mori T."/>
            <person name="Ruckert C."/>
            <person name="Uria A.R."/>
            <person name="Helf M.J."/>
            <person name="Takada K."/>
            <person name="Gernert C."/>
            <person name="Steffens U.A."/>
            <person name="Heycke N."/>
            <person name="Schmitt S."/>
            <person name="Rinke C."/>
            <person name="Helfrich E.J."/>
            <person name="Brachmann A.O."/>
            <person name="Gurgui C."/>
            <person name="Wakimoto T."/>
            <person name="Kracht M."/>
            <person name="Crusemann M."/>
            <person name="Hentschel U."/>
            <person name="Abe I."/>
            <person name="Matsunaga S."/>
            <person name="Kalinowski J."/>
            <person name="Takeyama H."/>
            <person name="Piel J."/>
        </authorList>
    </citation>
    <scope>NUCLEOTIDE SEQUENCE [LARGE SCALE GENOMIC DNA]</scope>
    <source>
        <strain evidence="3">TSY1</strain>
    </source>
</reference>
<feature type="domain" description="LD-carboxypeptidase N-terminal" evidence="1">
    <location>
        <begin position="40"/>
        <end position="155"/>
    </location>
</feature>